<name>A0A2W5U8H0_CERSP</name>
<protein>
    <submittedName>
        <fullName evidence="1">Uncharacterized protein</fullName>
    </submittedName>
</protein>
<evidence type="ECO:0000313" key="1">
    <source>
        <dbReference type="EMBL" id="PZQ99703.1"/>
    </source>
</evidence>
<comment type="caution">
    <text evidence="1">The sequence shown here is derived from an EMBL/GenBank/DDBJ whole genome shotgun (WGS) entry which is preliminary data.</text>
</comment>
<sequence>MASQRAEFVLQSVLAHFPGREDAVRELAGRNSDFSDMCQELGEAEAALSRMDDVPPKFRSERLEECRGWIDRLTREMEEALAEAKIVPLPRQRQEDRP</sequence>
<dbReference type="Proteomes" id="UP000248975">
    <property type="component" value="Unassembled WGS sequence"/>
</dbReference>
<proteinExistence type="predicted"/>
<accession>A0A2W5U8H0</accession>
<gene>
    <name evidence="1" type="ORF">DI533_03340</name>
</gene>
<dbReference type="AlphaFoldDB" id="A0A2W5U8H0"/>
<organism evidence="1 2">
    <name type="scientific">Cereibacter sphaeroides</name>
    <name type="common">Rhodobacter sphaeroides</name>
    <dbReference type="NCBI Taxonomy" id="1063"/>
    <lineage>
        <taxon>Bacteria</taxon>
        <taxon>Pseudomonadati</taxon>
        <taxon>Pseudomonadota</taxon>
        <taxon>Alphaproteobacteria</taxon>
        <taxon>Rhodobacterales</taxon>
        <taxon>Paracoccaceae</taxon>
        <taxon>Cereibacter</taxon>
    </lineage>
</organism>
<dbReference type="EMBL" id="QFQS01000001">
    <property type="protein sequence ID" value="PZQ99703.1"/>
    <property type="molecule type" value="Genomic_DNA"/>
</dbReference>
<reference evidence="1 2" key="1">
    <citation type="submission" date="2017-08" db="EMBL/GenBank/DDBJ databases">
        <title>Infants hospitalized years apart are colonized by the same room-sourced microbial strains.</title>
        <authorList>
            <person name="Brooks B."/>
            <person name="Olm M.R."/>
            <person name="Firek B.A."/>
            <person name="Baker R."/>
            <person name="Thomas B.C."/>
            <person name="Morowitz M.J."/>
            <person name="Banfield J.F."/>
        </authorList>
    </citation>
    <scope>NUCLEOTIDE SEQUENCE [LARGE SCALE GENOMIC DNA]</scope>
    <source>
        <strain evidence="1">S2_003_000_R2_11</strain>
    </source>
</reference>
<evidence type="ECO:0000313" key="2">
    <source>
        <dbReference type="Proteomes" id="UP000248975"/>
    </source>
</evidence>